<comment type="caution">
    <text evidence="1">The sequence shown here is derived from an EMBL/GenBank/DDBJ whole genome shotgun (WGS) entry which is preliminary data.</text>
</comment>
<evidence type="ECO:0000313" key="2">
    <source>
        <dbReference type="Proteomes" id="UP000078387"/>
    </source>
</evidence>
<dbReference type="VEuPathDB" id="AmoebaDB:EHI7A_071410"/>
<gene>
    <name evidence="1" type="ORF">CL6EHI_163720</name>
</gene>
<dbReference type="VEuPathDB" id="AmoebaDB:EHI8A_072760"/>
<protein>
    <submittedName>
        <fullName evidence="1">Uncharacterized protein</fullName>
    </submittedName>
</protein>
<evidence type="ECO:0000313" key="1">
    <source>
        <dbReference type="EMBL" id="GAT96017.1"/>
    </source>
</evidence>
<dbReference type="VEuPathDB" id="AmoebaDB:EHI5A_091400"/>
<organism evidence="1 2">
    <name type="scientific">Entamoeba histolytica</name>
    <dbReference type="NCBI Taxonomy" id="5759"/>
    <lineage>
        <taxon>Eukaryota</taxon>
        <taxon>Amoebozoa</taxon>
        <taxon>Evosea</taxon>
        <taxon>Archamoebae</taxon>
        <taxon>Mastigamoebida</taxon>
        <taxon>Entamoebidae</taxon>
        <taxon>Entamoeba</taxon>
    </lineage>
</organism>
<dbReference type="EMBL" id="BDEQ01000001">
    <property type="protein sequence ID" value="GAT96017.1"/>
    <property type="molecule type" value="Genomic_DNA"/>
</dbReference>
<accession>A0A5K1UWQ1</accession>
<dbReference type="VEuPathDB" id="AmoebaDB:KM1_133730"/>
<sequence>MEDVSKFEYDDLSFFGKDLKYTLDIQLYNTKGNGDQTIPYNDEMDLIAQVDQLTNIEEQPINWEILIHQKEMIDGALRIIEDKLFNTSSSNSHFNKFLWDLLYSHPSFIKFKETLAGIIGPVAFEYTIELWKTLIYLERL</sequence>
<reference evidence="1 2" key="1">
    <citation type="submission" date="2016-05" db="EMBL/GenBank/DDBJ databases">
        <title>First whole genome sequencing of Entamoeba histolytica HM1:IMSS-clone-6.</title>
        <authorList>
            <person name="Mukherjee Avik.K."/>
            <person name="Izumyama S."/>
            <person name="Nakada-Tsukui K."/>
            <person name="Nozaki T."/>
        </authorList>
    </citation>
    <scope>NUCLEOTIDE SEQUENCE [LARGE SCALE GENOMIC DNA]</scope>
    <source>
        <strain evidence="1 2">HM1:IMSS clone 6</strain>
    </source>
</reference>
<dbReference type="OMA" id="WGFLESH"/>
<dbReference type="AlphaFoldDB" id="A0A5K1UWQ1"/>
<dbReference type="VEuPathDB" id="AmoebaDB:EHI_163720"/>
<dbReference type="Proteomes" id="UP000078387">
    <property type="component" value="Unassembled WGS sequence"/>
</dbReference>
<name>A0A5K1UWQ1_ENTHI</name>
<proteinExistence type="predicted"/>